<comment type="subcellular location">
    <subcellularLocation>
        <location evidence="1">Cytoplasm</location>
    </subcellularLocation>
</comment>
<dbReference type="InterPro" id="IPR004720">
    <property type="entry name" value="PTS_IIB_sorbose-sp"/>
</dbReference>
<evidence type="ECO:0000256" key="6">
    <source>
        <dbReference type="ARBA" id="ARBA00022683"/>
    </source>
</evidence>
<accession>A0A174TNE2</accession>
<proteinExistence type="predicted"/>
<keyword evidence="2" id="KW-0813">Transport</keyword>
<keyword evidence="5" id="KW-0808">Transferase</keyword>
<dbReference type="Proteomes" id="UP000095564">
    <property type="component" value="Unassembled WGS sequence"/>
</dbReference>
<dbReference type="OrthoDB" id="9788818at2"/>
<evidence type="ECO:0000313" key="10">
    <source>
        <dbReference type="Proteomes" id="UP000095564"/>
    </source>
</evidence>
<evidence type="ECO:0000313" key="9">
    <source>
        <dbReference type="EMBL" id="CUQ11603.1"/>
    </source>
</evidence>
<gene>
    <name evidence="9" type="primary">manX_10</name>
    <name evidence="9" type="ORF">ERS852520_03095</name>
</gene>
<evidence type="ECO:0000256" key="3">
    <source>
        <dbReference type="ARBA" id="ARBA00022490"/>
    </source>
</evidence>
<reference evidence="9 10" key="1">
    <citation type="submission" date="2015-09" db="EMBL/GenBank/DDBJ databases">
        <authorList>
            <consortium name="Pathogen Informatics"/>
        </authorList>
    </citation>
    <scope>NUCLEOTIDE SEQUENCE [LARGE SCALE GENOMIC DNA]</scope>
    <source>
        <strain evidence="9 10">2789STDY5834908</strain>
    </source>
</reference>
<keyword evidence="3" id="KW-0963">Cytoplasm</keyword>
<sequence length="167" mass="18678">MPDIRLVRVDFRLMHGQVVTAWLKQVSANAILIVDDQLAADKFLAQVFLMAKPQGVKVAIRSVEKAVAAFQKGVFGNEKMLILFKTVESVKRAYDLGFPLEKLQLGGLGNGTDKVMISKELSLNEEEVEKLLDMQDKGVEITLQMTPRDSVIKLDDAVKMVHEHTKE</sequence>
<dbReference type="Pfam" id="PF03830">
    <property type="entry name" value="PTSIIB_sorb"/>
    <property type="match status" value="1"/>
</dbReference>
<name>A0A174TNE2_ANAHA</name>
<keyword evidence="4" id="KW-0762">Sugar transport</keyword>
<dbReference type="GO" id="GO:0008982">
    <property type="term" value="F:protein-N(PI)-phosphohistidine-sugar phosphotransferase activity"/>
    <property type="evidence" value="ECO:0007669"/>
    <property type="project" value="InterPro"/>
</dbReference>
<dbReference type="RefSeq" id="WP_055162019.1">
    <property type="nucleotide sequence ID" value="NZ_CZAU01000042.1"/>
</dbReference>
<dbReference type="GO" id="GO:0009401">
    <property type="term" value="P:phosphoenolpyruvate-dependent sugar phosphotransferase system"/>
    <property type="evidence" value="ECO:0007669"/>
    <property type="project" value="UniProtKB-KW"/>
</dbReference>
<protein>
    <submittedName>
        <fullName evidence="9">EIIAB-Man</fullName>
    </submittedName>
</protein>
<organism evidence="9 10">
    <name type="scientific">Anaerostipes hadrus</name>
    <dbReference type="NCBI Taxonomy" id="649756"/>
    <lineage>
        <taxon>Bacteria</taxon>
        <taxon>Bacillati</taxon>
        <taxon>Bacillota</taxon>
        <taxon>Clostridia</taxon>
        <taxon>Lachnospirales</taxon>
        <taxon>Lachnospiraceae</taxon>
        <taxon>Anaerostipes</taxon>
    </lineage>
</organism>
<evidence type="ECO:0000256" key="4">
    <source>
        <dbReference type="ARBA" id="ARBA00022597"/>
    </source>
</evidence>
<dbReference type="PROSITE" id="PS51101">
    <property type="entry name" value="PTS_EIIB_TYPE_4"/>
    <property type="match status" value="1"/>
</dbReference>
<dbReference type="Gene3D" id="3.40.35.10">
    <property type="entry name" value="Phosphotransferase system, sorbose subfamily IIB component"/>
    <property type="match status" value="1"/>
</dbReference>
<dbReference type="GO" id="GO:0005737">
    <property type="term" value="C:cytoplasm"/>
    <property type="evidence" value="ECO:0007669"/>
    <property type="project" value="UniProtKB-SubCell"/>
</dbReference>
<dbReference type="EMBL" id="CZAU01000042">
    <property type="protein sequence ID" value="CUQ11603.1"/>
    <property type="molecule type" value="Genomic_DNA"/>
</dbReference>
<evidence type="ECO:0000259" key="8">
    <source>
        <dbReference type="PROSITE" id="PS51101"/>
    </source>
</evidence>
<feature type="domain" description="PTS EIIB type-4" evidence="8">
    <location>
        <begin position="1"/>
        <end position="165"/>
    </location>
</feature>
<dbReference type="GO" id="GO:0016301">
    <property type="term" value="F:kinase activity"/>
    <property type="evidence" value="ECO:0007669"/>
    <property type="project" value="UniProtKB-KW"/>
</dbReference>
<dbReference type="AlphaFoldDB" id="A0A174TNE2"/>
<evidence type="ECO:0000256" key="7">
    <source>
        <dbReference type="ARBA" id="ARBA00022777"/>
    </source>
</evidence>
<evidence type="ECO:0000256" key="5">
    <source>
        <dbReference type="ARBA" id="ARBA00022679"/>
    </source>
</evidence>
<keyword evidence="6" id="KW-0598">Phosphotransferase system</keyword>
<evidence type="ECO:0000256" key="1">
    <source>
        <dbReference type="ARBA" id="ARBA00004496"/>
    </source>
</evidence>
<evidence type="ECO:0000256" key="2">
    <source>
        <dbReference type="ARBA" id="ARBA00022448"/>
    </source>
</evidence>
<dbReference type="InterPro" id="IPR036667">
    <property type="entry name" value="PTS_IIB_sorbose-sp_sf"/>
</dbReference>
<dbReference type="SUPFAM" id="SSF52728">
    <property type="entry name" value="PTS IIb component"/>
    <property type="match status" value="1"/>
</dbReference>
<keyword evidence="7" id="KW-0418">Kinase</keyword>